<name>D7M6X9_ARALL</name>
<evidence type="ECO:0000313" key="1">
    <source>
        <dbReference type="EMBL" id="EFH48583.1"/>
    </source>
</evidence>
<sequence>MAKRLKYFTISKIYLLKCFPFVRNNLKLGMDLTLLVYRPTRIVRNVPDLDCEALLGP</sequence>
<dbReference type="AlphaFoldDB" id="D7M6X9"/>
<gene>
    <name evidence="1" type="ORF">ARALYDRAFT_910962</name>
</gene>
<organism evidence="2">
    <name type="scientific">Arabidopsis lyrata subsp. lyrata</name>
    <name type="common">Lyre-leaved rock-cress</name>
    <dbReference type="NCBI Taxonomy" id="81972"/>
    <lineage>
        <taxon>Eukaryota</taxon>
        <taxon>Viridiplantae</taxon>
        <taxon>Streptophyta</taxon>
        <taxon>Embryophyta</taxon>
        <taxon>Tracheophyta</taxon>
        <taxon>Spermatophyta</taxon>
        <taxon>Magnoliopsida</taxon>
        <taxon>eudicotyledons</taxon>
        <taxon>Gunneridae</taxon>
        <taxon>Pentapetalae</taxon>
        <taxon>rosids</taxon>
        <taxon>malvids</taxon>
        <taxon>Brassicales</taxon>
        <taxon>Brassicaceae</taxon>
        <taxon>Camelineae</taxon>
        <taxon>Arabidopsis</taxon>
    </lineage>
</organism>
<dbReference type="Gramene" id="scaffold_603019.1">
    <property type="protein sequence ID" value="scaffold_603019.1"/>
    <property type="gene ID" value="scaffold_603019.1"/>
</dbReference>
<dbReference type="HOGENOM" id="CLU_2999189_0_0_1"/>
<proteinExistence type="predicted"/>
<evidence type="ECO:0000313" key="2">
    <source>
        <dbReference type="Proteomes" id="UP000008694"/>
    </source>
</evidence>
<keyword evidence="2" id="KW-1185">Reference proteome</keyword>
<dbReference type="Proteomes" id="UP000008694">
    <property type="component" value="Unassembled WGS sequence"/>
</dbReference>
<accession>D7M6X9</accession>
<reference evidence="2" key="1">
    <citation type="journal article" date="2011" name="Nat. Genet.">
        <title>The Arabidopsis lyrata genome sequence and the basis of rapid genome size change.</title>
        <authorList>
            <person name="Hu T.T."/>
            <person name="Pattyn P."/>
            <person name="Bakker E.G."/>
            <person name="Cao J."/>
            <person name="Cheng J.-F."/>
            <person name="Clark R.M."/>
            <person name="Fahlgren N."/>
            <person name="Fawcett J.A."/>
            <person name="Grimwood J."/>
            <person name="Gundlach H."/>
            <person name="Haberer G."/>
            <person name="Hollister J.D."/>
            <person name="Ossowski S."/>
            <person name="Ottilar R.P."/>
            <person name="Salamov A.A."/>
            <person name="Schneeberger K."/>
            <person name="Spannagl M."/>
            <person name="Wang X."/>
            <person name="Yang L."/>
            <person name="Nasrallah M.E."/>
            <person name="Bergelson J."/>
            <person name="Carrington J.C."/>
            <person name="Gaut B.S."/>
            <person name="Schmutz J."/>
            <person name="Mayer K.F.X."/>
            <person name="Van de Peer Y."/>
            <person name="Grigoriev I.V."/>
            <person name="Nordborg M."/>
            <person name="Weigel D."/>
            <person name="Guo Y.-L."/>
        </authorList>
    </citation>
    <scope>NUCLEOTIDE SEQUENCE [LARGE SCALE GENOMIC DNA]</scope>
    <source>
        <strain evidence="2">cv. MN47</strain>
    </source>
</reference>
<dbReference type="EMBL" id="GL348718">
    <property type="protein sequence ID" value="EFH48583.1"/>
    <property type="molecule type" value="Genomic_DNA"/>
</dbReference>
<protein>
    <submittedName>
        <fullName evidence="1">Predicted protein</fullName>
    </submittedName>
</protein>